<gene>
    <name evidence="1" type="ORF">N1032_25480</name>
</gene>
<feature type="non-terminal residue" evidence="1">
    <location>
        <position position="92"/>
    </location>
</feature>
<protein>
    <submittedName>
        <fullName evidence="1">Uncharacterized protein</fullName>
    </submittedName>
</protein>
<evidence type="ECO:0000313" key="1">
    <source>
        <dbReference type="EMBL" id="MCS5737084.1"/>
    </source>
</evidence>
<name>A0ABT2HAW8_9MICO</name>
<evidence type="ECO:0000313" key="2">
    <source>
        <dbReference type="Proteomes" id="UP001165586"/>
    </source>
</evidence>
<proteinExistence type="predicted"/>
<dbReference type="RefSeq" id="WP_259543386.1">
    <property type="nucleotide sequence ID" value="NZ_JANLCJ010000399.1"/>
</dbReference>
<keyword evidence="2" id="KW-1185">Reference proteome</keyword>
<comment type="caution">
    <text evidence="1">The sequence shown here is derived from an EMBL/GenBank/DDBJ whole genome shotgun (WGS) entry which is preliminary data.</text>
</comment>
<dbReference type="Proteomes" id="UP001165586">
    <property type="component" value="Unassembled WGS sequence"/>
</dbReference>
<sequence length="92" mass="10076">MATLQQIKLYVQGFLPQSSGETLNLKNAVERELRKISVAFDDTLVRIQTLRSNISGLLGDYLNKTDGSVQTVTNSVVFKNDLGVEADSVGVF</sequence>
<organism evidence="1 2">
    <name type="scientific">Herbiconiux daphne</name>
    <dbReference type="NCBI Taxonomy" id="2970914"/>
    <lineage>
        <taxon>Bacteria</taxon>
        <taxon>Bacillati</taxon>
        <taxon>Actinomycetota</taxon>
        <taxon>Actinomycetes</taxon>
        <taxon>Micrococcales</taxon>
        <taxon>Microbacteriaceae</taxon>
        <taxon>Herbiconiux</taxon>
    </lineage>
</organism>
<accession>A0ABT2HAW8</accession>
<dbReference type="EMBL" id="JANLCJ010000399">
    <property type="protein sequence ID" value="MCS5737084.1"/>
    <property type="molecule type" value="Genomic_DNA"/>
</dbReference>
<reference evidence="1" key="1">
    <citation type="submission" date="2022-08" db="EMBL/GenBank/DDBJ databases">
        <authorList>
            <person name="Deng Y."/>
            <person name="Han X.-F."/>
            <person name="Zhang Y.-Q."/>
        </authorList>
    </citation>
    <scope>NUCLEOTIDE SEQUENCE</scope>
    <source>
        <strain evidence="1">CPCC 203386</strain>
    </source>
</reference>